<feature type="domain" description="Carbohydrate kinase FGGY N-terminal" evidence="7">
    <location>
        <begin position="137"/>
        <end position="263"/>
    </location>
</feature>
<dbReference type="InterPro" id="IPR018485">
    <property type="entry name" value="FGGY_C"/>
</dbReference>
<sequence length="605" mass="67143">MTFECGSDPLFLGLDLSTQQLKIIVTNASLKALNTYHVEFDQQFKTKYSIHKGVIAGEDGEIISPVHMWLDALDHVFEQMKKDNFLFERVAGISGSGMQHGSVFWGSLASSALSLMDSSRPLSECLRDAFALETSPNWQDHSTGAEMRDFEKVAGGPDGLAEKTGSRAHFRFTGLQIRKLAVRSAPETYKATERISLVSSFLPSVFLGEITGIEEADACGMNLYDLSTRQFDDELLAVAAGTHPVLDGVSESERDAGVKELKRKLGQIVPVGYEALGNISEYFCKRYGFKQSTKIYSFTGDNLATIISLPLEENDILISLGTSTTVLLVTEQCVTSSQYHLFKHPTISSAYMGMICYCNGSLAREKVRDELNKKHDCEQDSWEKFNDILDKSKSFDNKLGIYFPLGEIVPSAPAQYMRSAFKNGKVETVDSWEVEEDVTSIVESQTISCRMRAGPLLCSSNTSEAADVKPEFKKIYDDLHETFGAIYTDGKEQTAGSLTSKPRNVFYVGGASKNLSIVNKMSSIFGATKGNYQIEIPNACALGGAYKASWSYYCEEKGLLEDYNKYLRLYSAFDNLEKLPVTDNWADYFPAMGMLAKMESELKHE</sequence>
<feature type="domain" description="Carbohydrate kinase FGGY C-terminal" evidence="8">
    <location>
        <begin position="317"/>
        <end position="551"/>
    </location>
</feature>
<keyword evidence="6" id="KW-0119">Carbohydrate metabolism</keyword>
<dbReference type="EC" id="2.7.1.17" evidence="6"/>
<dbReference type="PANTHER" id="PTHR10196:SF57">
    <property type="entry name" value="XYLULOSE KINASE"/>
    <property type="match status" value="1"/>
</dbReference>
<comment type="catalytic activity">
    <reaction evidence="5 6">
        <text>D-xylulose + ATP = D-xylulose 5-phosphate + ADP + H(+)</text>
        <dbReference type="Rhea" id="RHEA:10964"/>
        <dbReference type="ChEBI" id="CHEBI:15378"/>
        <dbReference type="ChEBI" id="CHEBI:17140"/>
        <dbReference type="ChEBI" id="CHEBI:30616"/>
        <dbReference type="ChEBI" id="CHEBI:57737"/>
        <dbReference type="ChEBI" id="CHEBI:456216"/>
        <dbReference type="EC" id="2.7.1.17"/>
    </reaction>
</comment>
<proteinExistence type="inferred from homology"/>
<dbReference type="Pfam" id="PF00370">
    <property type="entry name" value="FGGY_N"/>
    <property type="match status" value="1"/>
</dbReference>
<dbReference type="InterPro" id="IPR043129">
    <property type="entry name" value="ATPase_NBD"/>
</dbReference>
<evidence type="ECO:0000256" key="4">
    <source>
        <dbReference type="ARBA" id="ARBA00022777"/>
    </source>
</evidence>
<keyword evidence="4 6" id="KW-0418">Kinase</keyword>
<dbReference type="GO" id="GO:0042732">
    <property type="term" value="P:D-xylose metabolic process"/>
    <property type="evidence" value="ECO:0007669"/>
    <property type="project" value="UniProtKB-UniRule"/>
</dbReference>
<evidence type="ECO:0000256" key="1">
    <source>
        <dbReference type="ARBA" id="ARBA00009156"/>
    </source>
</evidence>
<dbReference type="Pfam" id="PF02782">
    <property type="entry name" value="FGGY_C"/>
    <property type="match status" value="1"/>
</dbReference>
<dbReference type="Gene3D" id="3.30.420.40">
    <property type="match status" value="2"/>
</dbReference>
<dbReference type="GeneID" id="88175376"/>
<evidence type="ECO:0000256" key="3">
    <source>
        <dbReference type="ARBA" id="ARBA00022679"/>
    </source>
</evidence>
<reference evidence="9 10" key="1">
    <citation type="submission" date="2023-10" db="EMBL/GenBank/DDBJ databases">
        <title>Draft Genome Sequence of Candida saopaulonensis from a very Premature Infant with Sepsis.</title>
        <authorList>
            <person name="Ning Y."/>
            <person name="Dai R."/>
            <person name="Xiao M."/>
            <person name="Xu Y."/>
            <person name="Yan Q."/>
            <person name="Zhang L."/>
        </authorList>
    </citation>
    <scope>NUCLEOTIDE SEQUENCE [LARGE SCALE GENOMIC DNA]</scope>
    <source>
        <strain evidence="9 10">19XY460</strain>
    </source>
</reference>
<keyword evidence="6" id="KW-0067">ATP-binding</keyword>
<evidence type="ECO:0000256" key="2">
    <source>
        <dbReference type="ARBA" id="ARBA00022629"/>
    </source>
</evidence>
<dbReference type="SUPFAM" id="SSF53067">
    <property type="entry name" value="Actin-like ATPase domain"/>
    <property type="match status" value="2"/>
</dbReference>
<comment type="similarity">
    <text evidence="1 6">Belongs to the FGGY kinase family.</text>
</comment>
<organism evidence="9 10">
    <name type="scientific">Australozyma saopauloensis</name>
    <dbReference type="NCBI Taxonomy" id="291208"/>
    <lineage>
        <taxon>Eukaryota</taxon>
        <taxon>Fungi</taxon>
        <taxon>Dikarya</taxon>
        <taxon>Ascomycota</taxon>
        <taxon>Saccharomycotina</taxon>
        <taxon>Pichiomycetes</taxon>
        <taxon>Metschnikowiaceae</taxon>
        <taxon>Australozyma</taxon>
    </lineage>
</organism>
<accession>A0AAX4HF09</accession>
<dbReference type="GO" id="GO:0005524">
    <property type="term" value="F:ATP binding"/>
    <property type="evidence" value="ECO:0007669"/>
    <property type="project" value="UniProtKB-UniRule"/>
</dbReference>
<dbReference type="EMBL" id="CP138898">
    <property type="protein sequence ID" value="WPK26946.1"/>
    <property type="molecule type" value="Genomic_DNA"/>
</dbReference>
<dbReference type="RefSeq" id="XP_062879325.1">
    <property type="nucleotide sequence ID" value="XM_063023255.1"/>
</dbReference>
<evidence type="ECO:0000256" key="6">
    <source>
        <dbReference type="RuleBase" id="RU367058"/>
    </source>
</evidence>
<dbReference type="CDD" id="cd07776">
    <property type="entry name" value="ASKHA_NBD_FGGY_SpXK-like"/>
    <property type="match status" value="1"/>
</dbReference>
<comment type="function">
    <text evidence="6">Highly specific D-xylulose kinase which participates in the catabolism of xylose. Xylose is a major component of hemicelluloses such as xylan. Most fungi utilize D-xylose via three enzymatic reactions, xylose reductase (XR), xylitol dehydrogenase (XDH), and xylulokinase, to form xylulose 5-phosphate, which enters pentose phosphate pathway.</text>
</comment>
<keyword evidence="2 6" id="KW-0859">Xylose metabolism</keyword>
<evidence type="ECO:0000259" key="8">
    <source>
        <dbReference type="Pfam" id="PF02782"/>
    </source>
</evidence>
<dbReference type="GO" id="GO:0005829">
    <property type="term" value="C:cytosol"/>
    <property type="evidence" value="ECO:0007669"/>
    <property type="project" value="TreeGrafter"/>
</dbReference>
<evidence type="ECO:0000313" key="9">
    <source>
        <dbReference type="EMBL" id="WPK26946.1"/>
    </source>
</evidence>
<evidence type="ECO:0000313" key="10">
    <source>
        <dbReference type="Proteomes" id="UP001338582"/>
    </source>
</evidence>
<dbReference type="InterPro" id="IPR018484">
    <property type="entry name" value="FGGY_N"/>
</dbReference>
<evidence type="ECO:0000259" key="7">
    <source>
        <dbReference type="Pfam" id="PF00370"/>
    </source>
</evidence>
<dbReference type="GO" id="GO:0004856">
    <property type="term" value="F:D-xylulokinase activity"/>
    <property type="evidence" value="ECO:0007669"/>
    <property type="project" value="UniProtKB-UniRule"/>
</dbReference>
<dbReference type="InterPro" id="IPR042024">
    <property type="entry name" value="D-XK_euk"/>
</dbReference>
<protein>
    <recommendedName>
        <fullName evidence="6">Xylulose kinase</fullName>
        <ecNumber evidence="6">2.7.1.17</ecNumber>
    </recommendedName>
</protein>
<keyword evidence="6" id="KW-0547">Nucleotide-binding</keyword>
<gene>
    <name evidence="9" type="ORF">PUMCH_004315</name>
</gene>
<dbReference type="Proteomes" id="UP001338582">
    <property type="component" value="Chromosome 5"/>
</dbReference>
<keyword evidence="3 6" id="KW-0808">Transferase</keyword>
<dbReference type="AlphaFoldDB" id="A0AAX4HF09"/>
<keyword evidence="10" id="KW-1185">Reference proteome</keyword>
<dbReference type="KEGG" id="asau:88175376"/>
<dbReference type="PANTHER" id="PTHR10196">
    <property type="entry name" value="SUGAR KINASE"/>
    <property type="match status" value="1"/>
</dbReference>
<dbReference type="GO" id="GO:0005997">
    <property type="term" value="P:xylulose metabolic process"/>
    <property type="evidence" value="ECO:0007669"/>
    <property type="project" value="TreeGrafter"/>
</dbReference>
<name>A0AAX4HF09_9ASCO</name>
<evidence type="ECO:0000256" key="5">
    <source>
        <dbReference type="ARBA" id="ARBA00048885"/>
    </source>
</evidence>